<feature type="compositionally biased region" description="Basic and acidic residues" evidence="1">
    <location>
        <begin position="59"/>
        <end position="101"/>
    </location>
</feature>
<evidence type="ECO:0000256" key="1">
    <source>
        <dbReference type="SAM" id="MobiDB-lite"/>
    </source>
</evidence>
<dbReference type="EMBL" id="CDMY01000721">
    <property type="protein sequence ID" value="CEM31491.1"/>
    <property type="molecule type" value="Genomic_DNA"/>
</dbReference>
<feature type="region of interest" description="Disordered" evidence="1">
    <location>
        <begin position="1"/>
        <end position="146"/>
    </location>
</feature>
<accession>A0A0G4GMR6</accession>
<proteinExistence type="predicted"/>
<protein>
    <submittedName>
        <fullName evidence="2">Uncharacterized protein</fullName>
    </submittedName>
</protein>
<feature type="compositionally biased region" description="Acidic residues" evidence="1">
    <location>
        <begin position="1"/>
        <end position="14"/>
    </location>
</feature>
<name>A0A0G4GMR6_VITBC</name>
<feature type="compositionally biased region" description="Basic residues" evidence="1">
    <location>
        <begin position="118"/>
        <end position="146"/>
    </location>
</feature>
<gene>
    <name evidence="2" type="ORF">Vbra_6307</name>
</gene>
<evidence type="ECO:0000313" key="3">
    <source>
        <dbReference type="Proteomes" id="UP000041254"/>
    </source>
</evidence>
<sequence length="146" mass="16256">MFDEAQDQTQEDIGDGACPGDDQPPASSSLPSAMTSPHGQMDGQRYDGDGTAGNGGRIYEQRNKQKREAGPQKDKQKSPEEVEKEKQKRERDEEEAKRNEEELLAQEAAVAAAAAAKKPGKRGGKKHRPKRPNARHSRRRCRRPRP</sequence>
<feature type="compositionally biased region" description="Polar residues" evidence="1">
    <location>
        <begin position="25"/>
        <end position="38"/>
    </location>
</feature>
<dbReference type="Proteomes" id="UP000041254">
    <property type="component" value="Unassembled WGS sequence"/>
</dbReference>
<keyword evidence="3" id="KW-1185">Reference proteome</keyword>
<organism evidence="2 3">
    <name type="scientific">Vitrella brassicaformis (strain CCMP3155)</name>
    <dbReference type="NCBI Taxonomy" id="1169540"/>
    <lineage>
        <taxon>Eukaryota</taxon>
        <taxon>Sar</taxon>
        <taxon>Alveolata</taxon>
        <taxon>Colpodellida</taxon>
        <taxon>Vitrellaceae</taxon>
        <taxon>Vitrella</taxon>
    </lineage>
</organism>
<dbReference type="AlphaFoldDB" id="A0A0G4GMR6"/>
<dbReference type="InParanoid" id="A0A0G4GMR6"/>
<feature type="compositionally biased region" description="Low complexity" evidence="1">
    <location>
        <begin position="108"/>
        <end position="117"/>
    </location>
</feature>
<reference evidence="2 3" key="1">
    <citation type="submission" date="2014-11" db="EMBL/GenBank/DDBJ databases">
        <authorList>
            <person name="Zhu J."/>
            <person name="Qi W."/>
            <person name="Song R."/>
        </authorList>
    </citation>
    <scope>NUCLEOTIDE SEQUENCE [LARGE SCALE GENOMIC DNA]</scope>
</reference>
<dbReference type="VEuPathDB" id="CryptoDB:Vbra_6307"/>
<evidence type="ECO:0000313" key="2">
    <source>
        <dbReference type="EMBL" id="CEM31491.1"/>
    </source>
</evidence>